<protein>
    <submittedName>
        <fullName evidence="8">DMT family transporter</fullName>
    </submittedName>
</protein>
<evidence type="ECO:0000256" key="6">
    <source>
        <dbReference type="SAM" id="Phobius"/>
    </source>
</evidence>
<evidence type="ECO:0000256" key="4">
    <source>
        <dbReference type="ARBA" id="ARBA00022989"/>
    </source>
</evidence>
<keyword evidence="3 6" id="KW-0812">Transmembrane</keyword>
<feature type="transmembrane region" description="Helical" evidence="6">
    <location>
        <begin position="253"/>
        <end position="271"/>
    </location>
</feature>
<feature type="transmembrane region" description="Helical" evidence="6">
    <location>
        <begin position="128"/>
        <end position="148"/>
    </location>
</feature>
<gene>
    <name evidence="8" type="ORF">NQ519_04445</name>
</gene>
<evidence type="ECO:0000256" key="2">
    <source>
        <dbReference type="ARBA" id="ARBA00007362"/>
    </source>
</evidence>
<dbReference type="SUPFAM" id="SSF103481">
    <property type="entry name" value="Multidrug resistance efflux transporter EmrE"/>
    <property type="match status" value="2"/>
</dbReference>
<dbReference type="PANTHER" id="PTHR32322:SF2">
    <property type="entry name" value="EAMA DOMAIN-CONTAINING PROTEIN"/>
    <property type="match status" value="1"/>
</dbReference>
<dbReference type="InterPro" id="IPR000620">
    <property type="entry name" value="EamA_dom"/>
</dbReference>
<reference evidence="8" key="1">
    <citation type="journal article" date="2022" name="Cell">
        <title>Design, construction, and in vivo augmentation of a complex gut microbiome.</title>
        <authorList>
            <person name="Cheng A.G."/>
            <person name="Ho P.Y."/>
            <person name="Aranda-Diaz A."/>
            <person name="Jain S."/>
            <person name="Yu F.B."/>
            <person name="Meng X."/>
            <person name="Wang M."/>
            <person name="Iakiviak M."/>
            <person name="Nagashima K."/>
            <person name="Zhao A."/>
            <person name="Murugkar P."/>
            <person name="Patil A."/>
            <person name="Atabakhsh K."/>
            <person name="Weakley A."/>
            <person name="Yan J."/>
            <person name="Brumbaugh A.R."/>
            <person name="Higginbottom S."/>
            <person name="Dimas A."/>
            <person name="Shiver A.L."/>
            <person name="Deutschbauer A."/>
            <person name="Neff N."/>
            <person name="Sonnenburg J.L."/>
            <person name="Huang K.C."/>
            <person name="Fischbach M.A."/>
        </authorList>
    </citation>
    <scope>NUCLEOTIDE SEQUENCE</scope>
    <source>
        <strain evidence="8">JC50</strain>
    </source>
</reference>
<feature type="transmembrane region" description="Helical" evidence="6">
    <location>
        <begin position="42"/>
        <end position="63"/>
    </location>
</feature>
<keyword evidence="9" id="KW-1185">Reference proteome</keyword>
<feature type="transmembrane region" description="Helical" evidence="6">
    <location>
        <begin position="193"/>
        <end position="210"/>
    </location>
</feature>
<keyword evidence="5 6" id="KW-0472">Membrane</keyword>
<feature type="transmembrane region" description="Helical" evidence="6">
    <location>
        <begin position="222"/>
        <end position="241"/>
    </location>
</feature>
<sequence length="313" mass="33888">MDKGKLKGHAALWAANIVWGLNAPIGKSVLQSEANPGGISPFALSVYRMVGAALLFWAVSLFFPRERVAPRDIVLLLFASVFGIQLNQMLFLWGLSLTSPIDTSIIATIVPVLTMILATLFLREPITWLKAGGVFLGCAGALILILVSQHGTGHTSSVKGDVLCIVSAVSYATYLTAFRNVIVRYSPVTTMKWMFLFAAVAALAIYWRPLTEVDYAAVSPRIWGGVAYVVVGATFFSYLMVPVAQHHLRPTVVSMYNYVQPIVAVLFTVALGLDTFGFTKAGAALCVFVGVWLVTKSKSRAQLDAARLQDKKG</sequence>
<evidence type="ECO:0000259" key="7">
    <source>
        <dbReference type="Pfam" id="PF00892"/>
    </source>
</evidence>
<dbReference type="EMBL" id="CP102252">
    <property type="protein sequence ID" value="UWN66095.1"/>
    <property type="molecule type" value="Genomic_DNA"/>
</dbReference>
<feature type="transmembrane region" description="Helical" evidence="6">
    <location>
        <begin position="160"/>
        <end position="181"/>
    </location>
</feature>
<dbReference type="Pfam" id="PF00892">
    <property type="entry name" value="EamA"/>
    <property type="match status" value="2"/>
</dbReference>
<dbReference type="InterPro" id="IPR050638">
    <property type="entry name" value="AA-Vitamin_Transporters"/>
</dbReference>
<proteinExistence type="inferred from homology"/>
<comment type="similarity">
    <text evidence="2">Belongs to the EamA transporter family.</text>
</comment>
<dbReference type="PANTHER" id="PTHR32322">
    <property type="entry name" value="INNER MEMBRANE TRANSPORTER"/>
    <property type="match status" value="1"/>
</dbReference>
<accession>A0ABY5V930</accession>
<feature type="transmembrane region" description="Helical" evidence="6">
    <location>
        <begin position="75"/>
        <end position="95"/>
    </location>
</feature>
<dbReference type="InterPro" id="IPR037185">
    <property type="entry name" value="EmrE-like"/>
</dbReference>
<evidence type="ECO:0000256" key="1">
    <source>
        <dbReference type="ARBA" id="ARBA00004141"/>
    </source>
</evidence>
<evidence type="ECO:0000313" key="8">
    <source>
        <dbReference type="EMBL" id="UWN66095.1"/>
    </source>
</evidence>
<dbReference type="RefSeq" id="WP_019152357.1">
    <property type="nucleotide sequence ID" value="NZ_CP102252.1"/>
</dbReference>
<feature type="transmembrane region" description="Helical" evidence="6">
    <location>
        <begin position="101"/>
        <end position="121"/>
    </location>
</feature>
<evidence type="ECO:0000313" key="9">
    <source>
        <dbReference type="Proteomes" id="UP001058267"/>
    </source>
</evidence>
<evidence type="ECO:0000256" key="5">
    <source>
        <dbReference type="ARBA" id="ARBA00023136"/>
    </source>
</evidence>
<feature type="transmembrane region" description="Helical" evidence="6">
    <location>
        <begin position="277"/>
        <end position="295"/>
    </location>
</feature>
<keyword evidence="4 6" id="KW-1133">Transmembrane helix</keyword>
<organism evidence="8 9">
    <name type="scientific">Alistipes senegalensis JC50</name>
    <dbReference type="NCBI Taxonomy" id="1033732"/>
    <lineage>
        <taxon>Bacteria</taxon>
        <taxon>Pseudomonadati</taxon>
        <taxon>Bacteroidota</taxon>
        <taxon>Bacteroidia</taxon>
        <taxon>Bacteroidales</taxon>
        <taxon>Rikenellaceae</taxon>
        <taxon>Alistipes</taxon>
    </lineage>
</organism>
<dbReference type="Proteomes" id="UP001058267">
    <property type="component" value="Chromosome"/>
</dbReference>
<comment type="subcellular location">
    <subcellularLocation>
        <location evidence="1">Membrane</location>
        <topology evidence="1">Multi-pass membrane protein</topology>
    </subcellularLocation>
</comment>
<feature type="domain" description="EamA" evidence="7">
    <location>
        <begin position="159"/>
        <end position="295"/>
    </location>
</feature>
<feature type="domain" description="EamA" evidence="7">
    <location>
        <begin position="7"/>
        <end position="145"/>
    </location>
</feature>
<name>A0ABY5V930_9BACT</name>
<evidence type="ECO:0000256" key="3">
    <source>
        <dbReference type="ARBA" id="ARBA00022692"/>
    </source>
</evidence>